<dbReference type="PANTHER" id="PTHR44845">
    <property type="entry name" value="CARRIER DOMAIN-CONTAINING PROTEIN"/>
    <property type="match status" value="1"/>
</dbReference>
<keyword evidence="2" id="KW-0597">Phosphoprotein</keyword>
<dbReference type="InterPro" id="IPR036291">
    <property type="entry name" value="NAD(P)-bd_dom_sf"/>
</dbReference>
<sequence>MLRNVKNVSIHQLVELQVSQTPDAVAVVFQNEQLTYQQLNQKANQLAQYLRTLGVKPETLVGVCIERSLEMFIGLLGILKAGGAYIPLDPSYPQERLEFMAEDSQMPILITQKHLIEQLPQMKNVKVICIDTDWPAISQHSTENVESGVNPDNLAYTIYTSGSTGKPKGVQIIHRAVINFLNSMREEPGLSQNDVLLAITTISFDIAVLELFLPLIVGARIILVSREAVADGKQLSQILHQSGATVIQATPATWRLLLDSGWQGNKQLKMLCGGEALTLGLANQLLEKGGSLWNMYGPTETTIWSMVHKVEPGSTFVPLGHPIANTQIYLLQEPARRKNDPLKLAPIGIPGEVYIGGDGVARGYLNRPELTHERFIPHPFSDEPEARLYKTGDLARYLPDGNIEFIGRIDYQVKIRGFRVELGDIEAVLGQHPYVKQAVVIAREDQPGNKRLVAYVVPQTHQDELNSSISIEHFSTDQLQEWKKVWNANYSNSPEDWAGWNDSFTGLPIPTEEVRQWVDSTVDRILSLHPQRVLEIGCGKGLLLFPIAPHCTHYVGTDISPAAITYIEQQIQKDPHKWSHVKVSEASAHELEQLEPASFDTVILNSVIQYFPSVDYLLQVIEQVVKLVKPGGKIFIGDVRSLPLLETFHTALQISQTIASISTYQLQQLIKDKIYQDRELVIHPDFFSALNHHIPRITYVETLLKRGYFENELIKFRFDVILHVDTEIYPQTDTLYWDWQQQNLSIPAICQFLQKEQPKTIKISNVPDARIFLDRKAVELLTSTHKPKTVGELQQSLQQISPDQAVHPEEFWSLKQYIPYSVRVTYSECRNLGTYDVILHNQLKQKYQSDNFVLIEKIAELKPWKEYANYPLKANEKINLVPQLQTFIKKNLPDYMVPSVFVVMDTLPLTPNGKIDRRSLPKPKKDRPILTEVYIAPTNLLEKQLAEIWSEVLDIEPIGIYDNFFDLGGHSLLIVQLLSRIEKTMQVELPLSYVIKEPTINGFIKAINILESSDYSRFLEEETKVNLQSEVILDPTIYPQTNFEESASEPENIFLTGATGFLGAFILYELLQQTQANIYCLVRASHIEEGRQKIQINLERYMLWSDKLNSRIIPIVGDLSKPLFGLTNENFQDLAGKLDLIYHSGAFVNLVYPYKALQSTNVLGTQEILRLAAHGKVTPVNFISTIDVLKPLIFHDKKVISEDDYLANGAGLTRGYTQTKWVAEQLIIAAQERGIPICIYRPGMISGHSETGVYHTNDLMSRIIKGMIQMGSAPNLMYKWVNITPIDYASKAIVHLSRQKESLGKAFHIVNPNPLSWEKLIGEIRNLGYLIQVLPQEKWQADLLSLEKYKENVLNPIKSLFTEKNPQTNLTYFETFLLTSQAFSYENTLTGLRETSIICPNVDSKVINAYFSYFIQSGFLQSPVENPEATTDIAKEPMKMQKIYDTNRYIPLVT</sequence>
<keyword evidence="6" id="KW-1185">Reference proteome</keyword>
<dbReference type="SUPFAM" id="SSF53335">
    <property type="entry name" value="S-adenosyl-L-methionine-dependent methyltransferases"/>
    <property type="match status" value="1"/>
</dbReference>
<dbReference type="InterPro" id="IPR006162">
    <property type="entry name" value="Ppantetheine_attach_site"/>
</dbReference>
<dbReference type="Gene3D" id="3.40.50.980">
    <property type="match status" value="2"/>
</dbReference>
<dbReference type="Pfam" id="PF07993">
    <property type="entry name" value="NAD_binding_4"/>
    <property type="match status" value="1"/>
</dbReference>
<dbReference type="PROSITE" id="PS50075">
    <property type="entry name" value="CARRIER"/>
    <property type="match status" value="1"/>
</dbReference>
<comment type="caution">
    <text evidence="5">The sequence shown here is derived from an EMBL/GenBank/DDBJ whole genome shotgun (WGS) entry which is preliminary data.</text>
</comment>
<dbReference type="Proteomes" id="UP000658514">
    <property type="component" value="Unassembled WGS sequence"/>
</dbReference>
<dbReference type="RefSeq" id="WP_190541228.1">
    <property type="nucleotide sequence ID" value="NZ_CAWPNO010000047.1"/>
</dbReference>
<dbReference type="Gene3D" id="3.30.300.30">
    <property type="match status" value="2"/>
</dbReference>
<keyword evidence="1" id="KW-0596">Phosphopantetheine</keyword>
<dbReference type="PIRSF" id="PIRSF001617">
    <property type="entry name" value="Alpha-AR"/>
    <property type="match status" value="1"/>
</dbReference>
<dbReference type="SUPFAM" id="SSF51735">
    <property type="entry name" value="NAD(P)-binding Rossmann-fold domains"/>
    <property type="match status" value="1"/>
</dbReference>
<reference evidence="5 6" key="1">
    <citation type="journal article" date="2020" name="ISME J.">
        <title>Comparative genomics reveals insights into cyanobacterial evolution and habitat adaptation.</title>
        <authorList>
            <person name="Chen M.Y."/>
            <person name="Teng W.K."/>
            <person name="Zhao L."/>
            <person name="Hu C.X."/>
            <person name="Zhou Y.K."/>
            <person name="Han B.P."/>
            <person name="Song L.R."/>
            <person name="Shu W.S."/>
        </authorList>
    </citation>
    <scope>NUCLEOTIDE SEQUENCE [LARGE SCALE GENOMIC DNA]</scope>
    <source>
        <strain evidence="5 6">FACHB-288</strain>
    </source>
</reference>
<evidence type="ECO:0000259" key="4">
    <source>
        <dbReference type="PROSITE" id="PS50075"/>
    </source>
</evidence>
<evidence type="ECO:0000313" key="6">
    <source>
        <dbReference type="Proteomes" id="UP000658514"/>
    </source>
</evidence>
<name>A0ABR8ACE9_9CYAN</name>
<dbReference type="InterPro" id="IPR029063">
    <property type="entry name" value="SAM-dependent_MTases_sf"/>
</dbReference>
<dbReference type="Pfam" id="PF13193">
    <property type="entry name" value="AMP-binding_C"/>
    <property type="match status" value="1"/>
</dbReference>
<evidence type="ECO:0000256" key="1">
    <source>
        <dbReference type="ARBA" id="ARBA00022450"/>
    </source>
</evidence>
<feature type="domain" description="Carrier" evidence="4">
    <location>
        <begin position="936"/>
        <end position="1011"/>
    </location>
</feature>
<evidence type="ECO:0000256" key="2">
    <source>
        <dbReference type="ARBA" id="ARBA00022553"/>
    </source>
</evidence>
<dbReference type="Pfam" id="PF00550">
    <property type="entry name" value="PP-binding"/>
    <property type="match status" value="1"/>
</dbReference>
<dbReference type="InterPro" id="IPR045851">
    <property type="entry name" value="AMP-bd_C_sf"/>
</dbReference>
<dbReference type="PROSITE" id="PS00012">
    <property type="entry name" value="PHOSPHOPANTETHEINE"/>
    <property type="match status" value="1"/>
</dbReference>
<dbReference type="InterPro" id="IPR009081">
    <property type="entry name" value="PP-bd_ACP"/>
</dbReference>
<dbReference type="NCBIfam" id="TIGR01746">
    <property type="entry name" value="Thioester-redct"/>
    <property type="match status" value="1"/>
</dbReference>
<dbReference type="Pfam" id="PF08242">
    <property type="entry name" value="Methyltransf_12"/>
    <property type="match status" value="1"/>
</dbReference>
<dbReference type="InterPro" id="IPR010071">
    <property type="entry name" value="AA_adenyl_dom"/>
</dbReference>
<dbReference type="Gene3D" id="3.40.50.720">
    <property type="entry name" value="NAD(P)-binding Rossmann-like Domain"/>
    <property type="match status" value="1"/>
</dbReference>
<protein>
    <submittedName>
        <fullName evidence="5">Amino acid adenylation domain-containing protein</fullName>
    </submittedName>
</protein>
<keyword evidence="3" id="KW-0808">Transferase</keyword>
<dbReference type="InterPro" id="IPR000873">
    <property type="entry name" value="AMP-dep_synth/lig_dom"/>
</dbReference>
<dbReference type="CDD" id="cd05235">
    <property type="entry name" value="SDR_e1"/>
    <property type="match status" value="1"/>
</dbReference>
<dbReference type="CDD" id="cd12116">
    <property type="entry name" value="A_NRPS_Ta1_like"/>
    <property type="match status" value="1"/>
</dbReference>
<dbReference type="InterPro" id="IPR025110">
    <property type="entry name" value="AMP-bd_C"/>
</dbReference>
<dbReference type="Gene3D" id="3.40.50.150">
    <property type="entry name" value="Vaccinia Virus protein VP39"/>
    <property type="match status" value="1"/>
</dbReference>
<dbReference type="InterPro" id="IPR013120">
    <property type="entry name" value="FAR_NAD-bd"/>
</dbReference>
<dbReference type="EMBL" id="JACJQH010000016">
    <property type="protein sequence ID" value="MBD2196207.1"/>
    <property type="molecule type" value="Genomic_DNA"/>
</dbReference>
<dbReference type="NCBIfam" id="TIGR01733">
    <property type="entry name" value="AA-adenyl-dom"/>
    <property type="match status" value="1"/>
</dbReference>
<dbReference type="InterPro" id="IPR010080">
    <property type="entry name" value="Thioester_reductase-like_dom"/>
</dbReference>
<evidence type="ECO:0000256" key="3">
    <source>
        <dbReference type="ARBA" id="ARBA00022679"/>
    </source>
</evidence>
<dbReference type="SUPFAM" id="SSF56801">
    <property type="entry name" value="Acetyl-CoA synthetase-like"/>
    <property type="match status" value="1"/>
</dbReference>
<proteinExistence type="predicted"/>
<organism evidence="5 6">
    <name type="scientific">Calothrix parietina FACHB-288</name>
    <dbReference type="NCBI Taxonomy" id="2692896"/>
    <lineage>
        <taxon>Bacteria</taxon>
        <taxon>Bacillati</taxon>
        <taxon>Cyanobacteriota</taxon>
        <taxon>Cyanophyceae</taxon>
        <taxon>Nostocales</taxon>
        <taxon>Calotrichaceae</taxon>
        <taxon>Calothrix</taxon>
    </lineage>
</organism>
<dbReference type="CDD" id="cd02440">
    <property type="entry name" value="AdoMet_MTases"/>
    <property type="match status" value="1"/>
</dbReference>
<dbReference type="SUPFAM" id="SSF47336">
    <property type="entry name" value="ACP-like"/>
    <property type="match status" value="1"/>
</dbReference>
<dbReference type="Gene3D" id="1.10.1200.10">
    <property type="entry name" value="ACP-like"/>
    <property type="match status" value="1"/>
</dbReference>
<dbReference type="PANTHER" id="PTHR44845:SF7">
    <property type="entry name" value="PLIPASTATIN SYNTHASE SUBUNIT D"/>
    <property type="match status" value="1"/>
</dbReference>
<gene>
    <name evidence="5" type="ORF">H6G24_11975</name>
</gene>
<dbReference type="Gene3D" id="2.30.38.10">
    <property type="entry name" value="Luciferase, Domain 3"/>
    <property type="match status" value="1"/>
</dbReference>
<accession>A0ABR8ACE9</accession>
<dbReference type="InterPro" id="IPR013217">
    <property type="entry name" value="Methyltransf_12"/>
</dbReference>
<evidence type="ECO:0000313" key="5">
    <source>
        <dbReference type="EMBL" id="MBD2196207.1"/>
    </source>
</evidence>
<dbReference type="InterPro" id="IPR036736">
    <property type="entry name" value="ACP-like_sf"/>
</dbReference>
<dbReference type="Pfam" id="PF00501">
    <property type="entry name" value="AMP-binding"/>
    <property type="match status" value="1"/>
</dbReference>